<gene>
    <name evidence="1" type="ORF">NEQG_01646</name>
</gene>
<keyword evidence="2" id="KW-1185">Reference proteome</keyword>
<dbReference type="VEuPathDB" id="MicrosporidiaDB:NEQG_01646"/>
<reference evidence="1" key="1">
    <citation type="submission" date="2011-01" db="EMBL/GenBank/DDBJ databases">
        <title>The Genome Sequence of Nematocida parisii strain ERTm3.</title>
        <authorList>
            <consortium name="The Broad Institute Genome Sequencing Platform"/>
            <consortium name="The Broad Institute Genome Sequencing Center for Infectious Disease"/>
            <person name="Cuomo C."/>
            <person name="Troemel E."/>
            <person name="Young S.K."/>
            <person name="Zeng Q."/>
            <person name="Gargeya S."/>
            <person name="Fitzgerald M."/>
            <person name="Haas B."/>
            <person name="Abouelleil A."/>
            <person name="Alvarado L."/>
            <person name="Arachchi H.M."/>
            <person name="Berlin A."/>
            <person name="Chapman S.B."/>
            <person name="Gearin G."/>
            <person name="Goldberg J."/>
            <person name="Griggs A."/>
            <person name="Gujja S."/>
            <person name="Hansen M."/>
            <person name="Heiman D."/>
            <person name="Howarth C."/>
            <person name="Larimer J."/>
            <person name="Lui A."/>
            <person name="MacDonald P.J.P."/>
            <person name="McCowen C."/>
            <person name="Montmayeur A."/>
            <person name="Murphy C."/>
            <person name="Neiman D."/>
            <person name="Pearson M."/>
            <person name="Priest M."/>
            <person name="Roberts A."/>
            <person name="Saif S."/>
            <person name="Shea T."/>
            <person name="Sisk P."/>
            <person name="Stolte C."/>
            <person name="Sykes S."/>
            <person name="Wortman J."/>
            <person name="Nusbaum C."/>
            <person name="Birren B."/>
        </authorList>
    </citation>
    <scope>NUCLEOTIDE SEQUENCE</scope>
    <source>
        <strain evidence="1">ERTm3</strain>
    </source>
</reference>
<sequence>MSKGLLNGLKEFSENIRKLGPACPNVDLFHRKKDNTYNLDHAVGLILRNYDELSNYSTDKHSQIVQSLSPKDISLICEVYNKKGNVFSIINTLQYIHDNDMHINNYLYSENTEETDQTIYTETISNVEKEDINDELESFLSEDSFNSKEKVYIKERISFFREKLTSNENGLENIQLQEKKISRKGLVLAGFFTAFTTYLIYRTAGNNVQQ</sequence>
<proteinExistence type="predicted"/>
<evidence type="ECO:0000313" key="2">
    <source>
        <dbReference type="Proteomes" id="UP000002872"/>
    </source>
</evidence>
<dbReference type="OrthoDB" id="2187903at2759"/>
<accession>I3EG55</accession>
<evidence type="ECO:0000313" key="1">
    <source>
        <dbReference type="EMBL" id="EIJ88202.1"/>
    </source>
</evidence>
<name>I3EG55_NEMP3</name>
<dbReference type="InParanoid" id="I3EG55"/>
<protein>
    <submittedName>
        <fullName evidence="1">Uncharacterized protein</fullName>
    </submittedName>
</protein>
<dbReference type="EMBL" id="GL870879">
    <property type="protein sequence ID" value="EIJ88202.1"/>
    <property type="molecule type" value="Genomic_DNA"/>
</dbReference>
<dbReference type="HOGENOM" id="CLU_1310440_0_0_1"/>
<organism evidence="1 2">
    <name type="scientific">Nematocida parisii (strain ERTm3)</name>
    <name type="common">Nematode killer fungus</name>
    <dbReference type="NCBI Taxonomy" id="935791"/>
    <lineage>
        <taxon>Eukaryota</taxon>
        <taxon>Fungi</taxon>
        <taxon>Fungi incertae sedis</taxon>
        <taxon>Microsporidia</taxon>
        <taxon>Nematocida</taxon>
    </lineage>
</organism>
<dbReference type="Proteomes" id="UP000002872">
    <property type="component" value="Unassembled WGS sequence"/>
</dbReference>
<dbReference type="AlphaFoldDB" id="I3EG55"/>